<dbReference type="Proteomes" id="UP000217790">
    <property type="component" value="Unassembled WGS sequence"/>
</dbReference>
<evidence type="ECO:0000313" key="2">
    <source>
        <dbReference type="Proteomes" id="UP000217790"/>
    </source>
</evidence>
<accession>A0A2H3D8S6</accession>
<name>A0A2H3D8S6_ARMGA</name>
<dbReference type="InParanoid" id="A0A2H3D8S6"/>
<gene>
    <name evidence="1" type="ORF">ARMGADRAFT_1133658</name>
</gene>
<organism evidence="1 2">
    <name type="scientific">Armillaria gallica</name>
    <name type="common">Bulbous honey fungus</name>
    <name type="synonym">Armillaria bulbosa</name>
    <dbReference type="NCBI Taxonomy" id="47427"/>
    <lineage>
        <taxon>Eukaryota</taxon>
        <taxon>Fungi</taxon>
        <taxon>Dikarya</taxon>
        <taxon>Basidiomycota</taxon>
        <taxon>Agaricomycotina</taxon>
        <taxon>Agaricomycetes</taxon>
        <taxon>Agaricomycetidae</taxon>
        <taxon>Agaricales</taxon>
        <taxon>Marasmiineae</taxon>
        <taxon>Physalacriaceae</taxon>
        <taxon>Armillaria</taxon>
    </lineage>
</organism>
<proteinExistence type="predicted"/>
<protein>
    <submittedName>
        <fullName evidence="1">Uncharacterized protein</fullName>
    </submittedName>
</protein>
<dbReference type="EMBL" id="KZ293702">
    <property type="protein sequence ID" value="PBK83876.1"/>
    <property type="molecule type" value="Genomic_DNA"/>
</dbReference>
<dbReference type="OrthoDB" id="10322363at2759"/>
<reference evidence="2" key="1">
    <citation type="journal article" date="2017" name="Nat. Ecol. Evol.">
        <title>Genome expansion and lineage-specific genetic innovations in the forest pathogenic fungi Armillaria.</title>
        <authorList>
            <person name="Sipos G."/>
            <person name="Prasanna A.N."/>
            <person name="Walter M.C."/>
            <person name="O'Connor E."/>
            <person name="Balint B."/>
            <person name="Krizsan K."/>
            <person name="Kiss B."/>
            <person name="Hess J."/>
            <person name="Varga T."/>
            <person name="Slot J."/>
            <person name="Riley R."/>
            <person name="Boka B."/>
            <person name="Rigling D."/>
            <person name="Barry K."/>
            <person name="Lee J."/>
            <person name="Mihaltcheva S."/>
            <person name="LaButti K."/>
            <person name="Lipzen A."/>
            <person name="Waldron R."/>
            <person name="Moloney N.M."/>
            <person name="Sperisen C."/>
            <person name="Kredics L."/>
            <person name="Vagvoelgyi C."/>
            <person name="Patrignani A."/>
            <person name="Fitzpatrick D."/>
            <person name="Nagy I."/>
            <person name="Doyle S."/>
            <person name="Anderson J.B."/>
            <person name="Grigoriev I.V."/>
            <person name="Gueldener U."/>
            <person name="Muensterkoetter M."/>
            <person name="Nagy L.G."/>
        </authorList>
    </citation>
    <scope>NUCLEOTIDE SEQUENCE [LARGE SCALE GENOMIC DNA]</scope>
    <source>
        <strain evidence="2">Ar21-2</strain>
    </source>
</reference>
<evidence type="ECO:0000313" key="1">
    <source>
        <dbReference type="EMBL" id="PBK83876.1"/>
    </source>
</evidence>
<dbReference type="AlphaFoldDB" id="A0A2H3D8S6"/>
<keyword evidence="2" id="KW-1185">Reference proteome</keyword>
<sequence>MSLRKKLTRVRGGRRVLCGCATVVERRLTKHFAFFPDYSRLEIPYVFSTLHFSSSQAKTTMDSAFGLASAVSTARKDSSAFARMLSLVSHRLRTKQIPQGLRSSLEAPTVTARVLVDSLDGLRAALQWESKQDSHGCGNRKPSKPYGMLKERVMGYWSVTWKRSSFLVEEIIAKEPLSVEGTEFQHWTLEVVAEFLRLAAFETQGCPNEFEVLKAPGFLSTLVKLWFHALGHGGSPAALRDTAFSLILFDSINFSTLDGFKEVLDQVDDVLKDTPDAVTICCTHIFDVI</sequence>